<dbReference type="SUPFAM" id="SSF103088">
    <property type="entry name" value="OmpA-like"/>
    <property type="match status" value="1"/>
</dbReference>
<keyword evidence="2 4" id="KW-0472">Membrane</keyword>
<dbReference type="InterPro" id="IPR011659">
    <property type="entry name" value="WD40"/>
</dbReference>
<evidence type="ECO:0000313" key="7">
    <source>
        <dbReference type="Proteomes" id="UP000537204"/>
    </source>
</evidence>
<reference evidence="6 7" key="1">
    <citation type="submission" date="2020-08" db="EMBL/GenBank/DDBJ databases">
        <title>Genomic Encyclopedia of Type Strains, Phase IV (KMG-V): Genome sequencing to study the core and pangenomes of soil and plant-associated prokaryotes.</title>
        <authorList>
            <person name="Whitman W."/>
        </authorList>
    </citation>
    <scope>NUCLEOTIDE SEQUENCE [LARGE SCALE GENOMIC DNA]</scope>
    <source>
        <strain evidence="6 7">S3M1</strain>
    </source>
</reference>
<accession>A0A7W9E2A7</accession>
<dbReference type="Gene3D" id="3.30.1330.60">
    <property type="entry name" value="OmpA-like domain"/>
    <property type="match status" value="1"/>
</dbReference>
<dbReference type="InterPro" id="IPR006665">
    <property type="entry name" value="OmpA-like"/>
</dbReference>
<dbReference type="Proteomes" id="UP000537204">
    <property type="component" value="Unassembled WGS sequence"/>
</dbReference>
<dbReference type="SUPFAM" id="SSF48452">
    <property type="entry name" value="TPR-like"/>
    <property type="match status" value="1"/>
</dbReference>
<organism evidence="6 7">
    <name type="scientific">Pedobacter cryoconitis</name>
    <dbReference type="NCBI Taxonomy" id="188932"/>
    <lineage>
        <taxon>Bacteria</taxon>
        <taxon>Pseudomonadati</taxon>
        <taxon>Bacteroidota</taxon>
        <taxon>Sphingobacteriia</taxon>
        <taxon>Sphingobacteriales</taxon>
        <taxon>Sphingobacteriaceae</taxon>
        <taxon>Pedobacter</taxon>
    </lineage>
</organism>
<dbReference type="GO" id="GO:0009279">
    <property type="term" value="C:cell outer membrane"/>
    <property type="evidence" value="ECO:0007669"/>
    <property type="project" value="UniProtKB-SubCell"/>
</dbReference>
<evidence type="ECO:0000256" key="4">
    <source>
        <dbReference type="PROSITE-ProRule" id="PRU00473"/>
    </source>
</evidence>
<dbReference type="Pfam" id="PF00691">
    <property type="entry name" value="OmpA"/>
    <property type="match status" value="1"/>
</dbReference>
<dbReference type="PANTHER" id="PTHR30329:SF21">
    <property type="entry name" value="LIPOPROTEIN YIAD-RELATED"/>
    <property type="match status" value="1"/>
</dbReference>
<proteinExistence type="predicted"/>
<name>A0A7W9E2A7_9SPHI</name>
<dbReference type="InterPro" id="IPR036737">
    <property type="entry name" value="OmpA-like_sf"/>
</dbReference>
<evidence type="ECO:0000259" key="5">
    <source>
        <dbReference type="PROSITE" id="PS51123"/>
    </source>
</evidence>
<evidence type="ECO:0000256" key="1">
    <source>
        <dbReference type="ARBA" id="ARBA00004442"/>
    </source>
</evidence>
<protein>
    <submittedName>
        <fullName evidence="6">Outer membrane protein OmpA-like peptidoglycan-associated protein/tetratricopeptide (TPR) repeat protein</fullName>
    </submittedName>
</protein>
<comment type="subcellular location">
    <subcellularLocation>
        <location evidence="1">Cell outer membrane</location>
    </subcellularLocation>
</comment>
<dbReference type="CDD" id="cd07185">
    <property type="entry name" value="OmpA_C-like"/>
    <property type="match status" value="1"/>
</dbReference>
<sequence>MYRIIRYYSGLSLIVIISSLTVNAQDQKPILKIADEHYDRYEYKLAIPFYERLVKRKNVKTVLLEKLASSYLGINNYQKSAELYKLIITRSDANPISYLNYGDMLKSTGNYTKAKEIYSLYKQKGIIDVTARVAGSDSAAVWLSKPTSDHISNLKAVNTPSSEWGAVPGRDNTIIFTSDSLRYTLFDKKDKPNKNIYNRTGRSFQKLYTYTAGEQSAIKQFSKTINDFKYHAGPVVFSEDQQTAYFTITNTYPIPHKKDKVRNFYGSRRLELYSSRFKDGQWQTPVPFAFNGASNFSVGHAALSKDGNILYFASDMPGGIGKTDIWYSEKASDGSWGTPKNCGPVINTTEDEEFPTIAADVLYFSSKGHAGMGGFDIFSSQGQKDQWSVALNQRTPLNSQGDDFYLVMKDQTSGYFASNRPGGAGDDDIYTYNKQVILPVVPEKPVAPPVISPVIPVVVVKKPKKGEKFIIHYDFDQSKIRPDASLILDSLAGLMHKYPQMSIRLSSYTDSRGKVAYNIALSQKRAKTALTYLLSKGVSAQRFKTKGYGKIHLLNDCKNGINCTEKEHQVNRRTEIVIVSI</sequence>
<dbReference type="PRINTS" id="PR01021">
    <property type="entry name" value="OMPADOMAIN"/>
</dbReference>
<dbReference type="EMBL" id="JACHCE010000012">
    <property type="protein sequence ID" value="MBB5639114.1"/>
    <property type="molecule type" value="Genomic_DNA"/>
</dbReference>
<dbReference type="PANTHER" id="PTHR30329">
    <property type="entry name" value="STATOR ELEMENT OF FLAGELLAR MOTOR COMPLEX"/>
    <property type="match status" value="1"/>
</dbReference>
<dbReference type="AlphaFoldDB" id="A0A7W9E2A7"/>
<evidence type="ECO:0000256" key="2">
    <source>
        <dbReference type="ARBA" id="ARBA00023136"/>
    </source>
</evidence>
<dbReference type="PROSITE" id="PS51123">
    <property type="entry name" value="OMPA_2"/>
    <property type="match status" value="1"/>
</dbReference>
<dbReference type="Gene3D" id="1.25.40.10">
    <property type="entry name" value="Tetratricopeptide repeat domain"/>
    <property type="match status" value="1"/>
</dbReference>
<dbReference type="RefSeq" id="WP_183885077.1">
    <property type="nucleotide sequence ID" value="NZ_JACHCE010000012.1"/>
</dbReference>
<dbReference type="InterPro" id="IPR011990">
    <property type="entry name" value="TPR-like_helical_dom_sf"/>
</dbReference>
<evidence type="ECO:0000256" key="3">
    <source>
        <dbReference type="ARBA" id="ARBA00023237"/>
    </source>
</evidence>
<dbReference type="InterPro" id="IPR006664">
    <property type="entry name" value="OMP_bac"/>
</dbReference>
<gene>
    <name evidence="6" type="ORF">HDE68_005055</name>
</gene>
<evidence type="ECO:0000313" key="6">
    <source>
        <dbReference type="EMBL" id="MBB5639114.1"/>
    </source>
</evidence>
<comment type="caution">
    <text evidence="6">The sequence shown here is derived from an EMBL/GenBank/DDBJ whole genome shotgun (WGS) entry which is preliminary data.</text>
</comment>
<dbReference type="Pfam" id="PF07676">
    <property type="entry name" value="PD40"/>
    <property type="match status" value="2"/>
</dbReference>
<feature type="domain" description="OmpA-like" evidence="5">
    <location>
        <begin position="460"/>
        <end position="581"/>
    </location>
</feature>
<dbReference type="InterPro" id="IPR050330">
    <property type="entry name" value="Bact_OuterMem_StrucFunc"/>
</dbReference>
<dbReference type="SUPFAM" id="SSF82171">
    <property type="entry name" value="DPP6 N-terminal domain-like"/>
    <property type="match status" value="1"/>
</dbReference>
<keyword evidence="3" id="KW-0998">Cell outer membrane</keyword>